<dbReference type="AlphaFoldDB" id="A0A975U2M9"/>
<dbReference type="GO" id="GO:0043571">
    <property type="term" value="P:maintenance of CRISPR repeat elements"/>
    <property type="evidence" value="ECO:0007669"/>
    <property type="project" value="UniProtKB-UniRule"/>
</dbReference>
<keyword evidence="6 9" id="KW-0378">Hydrolase</keyword>
<name>A0A975U2M9_9PROT</name>
<keyword evidence="8 9" id="KW-0051">Antiviral defense</keyword>
<dbReference type="Proteomes" id="UP000694001">
    <property type="component" value="Chromosome"/>
</dbReference>
<evidence type="ECO:0000256" key="5">
    <source>
        <dbReference type="ARBA" id="ARBA00022759"/>
    </source>
</evidence>
<comment type="function">
    <text evidence="9">CRISPR (clustered regularly interspaced short palindromic repeat), is an adaptive immune system that provides protection against mobile genetic elements (viruses, transposable elements and conjugative plasmids). CRISPR clusters contain sequences complementary to antecedent mobile elements and target invading nucleic acids. CRISPR clusters are transcribed and processed into CRISPR RNA (crRNA). Functions as a ssRNA-specific endoribonuclease. Involved in the integration of spacer DNA into the CRISPR cassette.</text>
</comment>
<sequence length="98" mass="11211">MRSTDHLFVIAYDVRDPRRWRRLFRVMNGRGEWLQLSVFQARLSRRGLVELKAAVSAVIRHDEDHVLILDLGPADDVKPRVVSLGKAFVPVARAPIIV</sequence>
<dbReference type="Pfam" id="PF09827">
    <property type="entry name" value="CRISPR_Cas2"/>
    <property type="match status" value="1"/>
</dbReference>
<comment type="cofactor">
    <cofactor evidence="1 9">
        <name>Mg(2+)</name>
        <dbReference type="ChEBI" id="CHEBI:18420"/>
    </cofactor>
</comment>
<accession>A0A975U2M9</accession>
<evidence type="ECO:0000256" key="8">
    <source>
        <dbReference type="ARBA" id="ARBA00023118"/>
    </source>
</evidence>
<protein>
    <recommendedName>
        <fullName evidence="9">CRISPR-associated endoribonuclease Cas2</fullName>
        <ecNumber evidence="9">3.1.-.-</ecNumber>
    </recommendedName>
</protein>
<dbReference type="GO" id="GO:0004521">
    <property type="term" value="F:RNA endonuclease activity"/>
    <property type="evidence" value="ECO:0007669"/>
    <property type="project" value="InterPro"/>
</dbReference>
<dbReference type="NCBIfam" id="TIGR01573">
    <property type="entry name" value="cas2"/>
    <property type="match status" value="1"/>
</dbReference>
<dbReference type="GO" id="GO:0016787">
    <property type="term" value="F:hydrolase activity"/>
    <property type="evidence" value="ECO:0007669"/>
    <property type="project" value="UniProtKB-KW"/>
</dbReference>
<keyword evidence="5 9" id="KW-0255">Endonuclease</keyword>
<evidence type="ECO:0000256" key="4">
    <source>
        <dbReference type="ARBA" id="ARBA00022723"/>
    </source>
</evidence>
<evidence type="ECO:0000256" key="7">
    <source>
        <dbReference type="ARBA" id="ARBA00022842"/>
    </source>
</evidence>
<dbReference type="EC" id="3.1.-.-" evidence="9"/>
<gene>
    <name evidence="9 10" type="primary">cas2</name>
    <name evidence="10" type="ORF">KO353_02725</name>
</gene>
<dbReference type="GO" id="GO:0046872">
    <property type="term" value="F:metal ion binding"/>
    <property type="evidence" value="ECO:0007669"/>
    <property type="project" value="UniProtKB-UniRule"/>
</dbReference>
<comment type="subunit">
    <text evidence="9">Homodimer, forms a heterotetramer with a Cas1 homodimer.</text>
</comment>
<dbReference type="PANTHER" id="PTHR34405">
    <property type="entry name" value="CRISPR-ASSOCIATED ENDORIBONUCLEASE CAS2"/>
    <property type="match status" value="1"/>
</dbReference>
<dbReference type="RefSeq" id="WP_218286240.1">
    <property type="nucleotide sequence ID" value="NZ_CP076448.1"/>
</dbReference>
<evidence type="ECO:0000256" key="1">
    <source>
        <dbReference type="ARBA" id="ARBA00001946"/>
    </source>
</evidence>
<reference evidence="10" key="1">
    <citation type="submission" date="2021-06" db="EMBL/GenBank/DDBJ databases">
        <title>Elioraea tepida, sp. nov., a moderately thermophilic aerobic anoxygenic phototrophic bacterium isolated from an alkaline siliceous hot spring mat community in Yellowstone National Park, WY, USA.</title>
        <authorList>
            <person name="Saini M.K."/>
            <person name="Yoshida S."/>
            <person name="Sebastian A."/>
            <person name="Hirose S."/>
            <person name="Hara E."/>
            <person name="Tamaki H."/>
            <person name="Soulier N.T."/>
            <person name="Albert I."/>
            <person name="Hanada S."/>
            <person name="Bryant D.A."/>
            <person name="Tank M."/>
        </authorList>
    </citation>
    <scope>NUCLEOTIDE SEQUENCE</scope>
    <source>
        <strain evidence="10">MS-P2</strain>
    </source>
</reference>
<dbReference type="GO" id="GO:0051607">
    <property type="term" value="P:defense response to virus"/>
    <property type="evidence" value="ECO:0007669"/>
    <property type="project" value="UniProtKB-UniRule"/>
</dbReference>
<evidence type="ECO:0000256" key="9">
    <source>
        <dbReference type="HAMAP-Rule" id="MF_01471"/>
    </source>
</evidence>
<keyword evidence="3 9" id="KW-0540">Nuclease</keyword>
<dbReference type="PANTHER" id="PTHR34405:SF3">
    <property type="entry name" value="CRISPR-ASSOCIATED ENDORIBONUCLEASE CAS2 3"/>
    <property type="match status" value="1"/>
</dbReference>
<evidence type="ECO:0000313" key="10">
    <source>
        <dbReference type="EMBL" id="QXM25184.1"/>
    </source>
</evidence>
<dbReference type="KEGG" id="elio:KO353_02725"/>
<organism evidence="10 11">
    <name type="scientific">Elioraea tepida</name>
    <dbReference type="NCBI Taxonomy" id="2843330"/>
    <lineage>
        <taxon>Bacteria</taxon>
        <taxon>Pseudomonadati</taxon>
        <taxon>Pseudomonadota</taxon>
        <taxon>Alphaproteobacteria</taxon>
        <taxon>Acetobacterales</taxon>
        <taxon>Elioraeaceae</taxon>
        <taxon>Elioraea</taxon>
    </lineage>
</organism>
<keyword evidence="4 9" id="KW-0479">Metal-binding</keyword>
<evidence type="ECO:0000256" key="2">
    <source>
        <dbReference type="ARBA" id="ARBA00009959"/>
    </source>
</evidence>
<feature type="binding site" evidence="9">
    <location>
        <position position="13"/>
    </location>
    <ligand>
        <name>Mg(2+)</name>
        <dbReference type="ChEBI" id="CHEBI:18420"/>
        <note>catalytic</note>
    </ligand>
</feature>
<evidence type="ECO:0000313" key="11">
    <source>
        <dbReference type="Proteomes" id="UP000694001"/>
    </source>
</evidence>
<comment type="similarity">
    <text evidence="2 9">Belongs to the CRISPR-associated endoribonuclease Cas2 protein family.</text>
</comment>
<proteinExistence type="inferred from homology"/>
<dbReference type="EMBL" id="CP076448">
    <property type="protein sequence ID" value="QXM25184.1"/>
    <property type="molecule type" value="Genomic_DNA"/>
</dbReference>
<keyword evidence="7 9" id="KW-0460">Magnesium</keyword>
<dbReference type="CDD" id="cd09725">
    <property type="entry name" value="Cas2_I_II_III"/>
    <property type="match status" value="1"/>
</dbReference>
<dbReference type="HAMAP" id="MF_01471">
    <property type="entry name" value="Cas2"/>
    <property type="match status" value="1"/>
</dbReference>
<keyword evidence="11" id="KW-1185">Reference proteome</keyword>
<evidence type="ECO:0000256" key="6">
    <source>
        <dbReference type="ARBA" id="ARBA00022801"/>
    </source>
</evidence>
<dbReference type="InterPro" id="IPR021127">
    <property type="entry name" value="CRISPR_associated_Cas2"/>
</dbReference>
<evidence type="ECO:0000256" key="3">
    <source>
        <dbReference type="ARBA" id="ARBA00022722"/>
    </source>
</evidence>
<dbReference type="InterPro" id="IPR019199">
    <property type="entry name" value="Virulence_VapD/CRISPR_Cas2"/>
</dbReference>